<feature type="compositionally biased region" description="Polar residues" evidence="1">
    <location>
        <begin position="83"/>
        <end position="98"/>
    </location>
</feature>
<feature type="region of interest" description="Disordered" evidence="1">
    <location>
        <begin position="70"/>
        <end position="98"/>
    </location>
</feature>
<dbReference type="Proteomes" id="UP001642260">
    <property type="component" value="Unassembled WGS sequence"/>
</dbReference>
<evidence type="ECO:0000256" key="1">
    <source>
        <dbReference type="SAM" id="MobiDB-lite"/>
    </source>
</evidence>
<organism evidence="2 3">
    <name type="scientific">Eruca vesicaria subsp. sativa</name>
    <name type="common">Garden rocket</name>
    <name type="synonym">Eruca sativa</name>
    <dbReference type="NCBI Taxonomy" id="29727"/>
    <lineage>
        <taxon>Eukaryota</taxon>
        <taxon>Viridiplantae</taxon>
        <taxon>Streptophyta</taxon>
        <taxon>Embryophyta</taxon>
        <taxon>Tracheophyta</taxon>
        <taxon>Spermatophyta</taxon>
        <taxon>Magnoliopsida</taxon>
        <taxon>eudicotyledons</taxon>
        <taxon>Gunneridae</taxon>
        <taxon>Pentapetalae</taxon>
        <taxon>rosids</taxon>
        <taxon>malvids</taxon>
        <taxon>Brassicales</taxon>
        <taxon>Brassicaceae</taxon>
        <taxon>Brassiceae</taxon>
        <taxon>Eruca</taxon>
    </lineage>
</organism>
<comment type="caution">
    <text evidence="2">The sequence shown here is derived from an EMBL/GenBank/DDBJ whole genome shotgun (WGS) entry which is preliminary data.</text>
</comment>
<reference evidence="2 3" key="1">
    <citation type="submission" date="2022-03" db="EMBL/GenBank/DDBJ databases">
        <authorList>
            <person name="Macdonald S."/>
            <person name="Ahmed S."/>
            <person name="Newling K."/>
        </authorList>
    </citation>
    <scope>NUCLEOTIDE SEQUENCE [LARGE SCALE GENOMIC DNA]</scope>
</reference>
<keyword evidence="3" id="KW-1185">Reference proteome</keyword>
<proteinExistence type="predicted"/>
<sequence>MPMPPPGPTPRPQQWYPHNPAVSVPPPSHLGWQQLFPVHGMGMTMPTSSPAMPVSQPLFPIVNSITPSQASPFSAPLPVGEAQQPSSVNAYPPNNSFQ</sequence>
<protein>
    <submittedName>
        <fullName evidence="2">Uncharacterized protein</fullName>
    </submittedName>
</protein>
<accession>A0ABC8LGH7</accession>
<evidence type="ECO:0000313" key="2">
    <source>
        <dbReference type="EMBL" id="CAH8382649.1"/>
    </source>
</evidence>
<evidence type="ECO:0000313" key="3">
    <source>
        <dbReference type="Proteomes" id="UP001642260"/>
    </source>
</evidence>
<dbReference type="EMBL" id="CAKOAT010561820">
    <property type="protein sequence ID" value="CAH8382649.1"/>
    <property type="molecule type" value="Genomic_DNA"/>
</dbReference>
<feature type="region of interest" description="Disordered" evidence="1">
    <location>
        <begin position="1"/>
        <end position="22"/>
    </location>
</feature>
<feature type="compositionally biased region" description="Pro residues" evidence="1">
    <location>
        <begin position="1"/>
        <end position="11"/>
    </location>
</feature>
<dbReference type="AlphaFoldDB" id="A0ABC8LGH7"/>
<name>A0ABC8LGH7_ERUVS</name>
<gene>
    <name evidence="2" type="ORF">ERUC_LOCUS35132</name>
</gene>